<dbReference type="GeneTree" id="ENSGT00390000000475"/>
<keyword evidence="2 5" id="KW-0689">Ribosomal protein</keyword>
<dbReference type="HAMAP" id="MF_00531">
    <property type="entry name" value="Ribosomal_uS19"/>
    <property type="match status" value="1"/>
</dbReference>
<dbReference type="InterPro" id="IPR002222">
    <property type="entry name" value="Ribosomal_uS19"/>
</dbReference>
<evidence type="ECO:0000256" key="2">
    <source>
        <dbReference type="ARBA" id="ARBA00022980"/>
    </source>
</evidence>
<dbReference type="Ensembl" id="ENSAMET00000048754.1">
    <property type="protein sequence ID" value="ENSAMEP00000025671.1"/>
    <property type="gene ID" value="ENSAMEG00000027564.1"/>
</dbReference>
<dbReference type="GO" id="GO:0003735">
    <property type="term" value="F:structural constituent of ribosome"/>
    <property type="evidence" value="ECO:0007669"/>
    <property type="project" value="InterPro"/>
</dbReference>
<dbReference type="Proteomes" id="UP000008912">
    <property type="component" value="Unassembled WGS sequence"/>
</dbReference>
<dbReference type="PRINTS" id="PR00975">
    <property type="entry name" value="RIBOSOMALS19"/>
</dbReference>
<dbReference type="InParanoid" id="A0A7N5JI01"/>
<evidence type="ECO:0000256" key="4">
    <source>
        <dbReference type="ARBA" id="ARBA00035469"/>
    </source>
</evidence>
<sequence>MFPQRLMPLYSAQQQRRLNPGLWRKPWHSLLEHLWKAKKEEHLRDMIIMPKMAGSMVAVYNGKTFSRMEIKPEMIGHYLGKFFTTYKLIKHCRLGIRTTHSSHFIPLK</sequence>
<evidence type="ECO:0000313" key="7">
    <source>
        <dbReference type="Proteomes" id="UP000008912"/>
    </source>
</evidence>
<dbReference type="InterPro" id="IPR023575">
    <property type="entry name" value="Ribosomal_uS19_SF"/>
</dbReference>
<evidence type="ECO:0000256" key="5">
    <source>
        <dbReference type="RuleBase" id="RU003485"/>
    </source>
</evidence>
<accession>A0A7N5JI01</accession>
<dbReference type="AlphaFoldDB" id="A0A7N5JI01"/>
<reference evidence="6 7" key="1">
    <citation type="journal article" date="2010" name="Nature">
        <title>The sequence and de novo assembly of the giant panda genome.</title>
        <authorList>
            <person name="Li R."/>
            <person name="Fan W."/>
            <person name="Tian G."/>
            <person name="Zhu H."/>
            <person name="He L."/>
            <person name="Cai J."/>
            <person name="Huang Q."/>
            <person name="Cai Q."/>
            <person name="Li B."/>
            <person name="Bai Y."/>
            <person name="Zhang Z."/>
            <person name="Zhang Y."/>
            <person name="Wang W."/>
            <person name="Li J."/>
            <person name="Wei F."/>
            <person name="Li H."/>
            <person name="Jian M."/>
            <person name="Li J."/>
            <person name="Zhang Z."/>
            <person name="Nielsen R."/>
            <person name="Li D."/>
            <person name="Gu W."/>
            <person name="Yang Z."/>
            <person name="Xuan Z."/>
            <person name="Ryder O.A."/>
            <person name="Leung F.C."/>
            <person name="Zhou Y."/>
            <person name="Cao J."/>
            <person name="Sun X."/>
            <person name="Fu Y."/>
            <person name="Fang X."/>
            <person name="Guo X."/>
            <person name="Wang B."/>
            <person name="Hou R."/>
            <person name="Shen F."/>
            <person name="Mu B."/>
            <person name="Ni P."/>
            <person name="Lin R."/>
            <person name="Qian W."/>
            <person name="Wang G."/>
            <person name="Yu C."/>
            <person name="Nie W."/>
            <person name="Wang J."/>
            <person name="Wu Z."/>
            <person name="Liang H."/>
            <person name="Min J."/>
            <person name="Wu Q."/>
            <person name="Cheng S."/>
            <person name="Ruan J."/>
            <person name="Wang M."/>
            <person name="Shi Z."/>
            <person name="Wen M."/>
            <person name="Liu B."/>
            <person name="Ren X."/>
            <person name="Zheng H."/>
            <person name="Dong D."/>
            <person name="Cook K."/>
            <person name="Shan G."/>
            <person name="Zhang H."/>
            <person name="Kosiol C."/>
            <person name="Xie X."/>
            <person name="Lu Z."/>
            <person name="Zheng H."/>
            <person name="Li Y."/>
            <person name="Steiner C.C."/>
            <person name="Lam T.T."/>
            <person name="Lin S."/>
            <person name="Zhang Q."/>
            <person name="Li G."/>
            <person name="Tian J."/>
            <person name="Gong T."/>
            <person name="Liu H."/>
            <person name="Zhang D."/>
            <person name="Fang L."/>
            <person name="Ye C."/>
            <person name="Zhang J."/>
            <person name="Hu W."/>
            <person name="Xu A."/>
            <person name="Ren Y."/>
            <person name="Zhang G."/>
            <person name="Bruford M.W."/>
            <person name="Li Q."/>
            <person name="Ma L."/>
            <person name="Guo Y."/>
            <person name="An N."/>
            <person name="Hu Y."/>
            <person name="Zheng Y."/>
            <person name="Shi Y."/>
            <person name="Li Z."/>
            <person name="Liu Q."/>
            <person name="Chen Y."/>
            <person name="Zhao J."/>
            <person name="Qu N."/>
            <person name="Zhao S."/>
            <person name="Tian F."/>
            <person name="Wang X."/>
            <person name="Wang H."/>
            <person name="Xu L."/>
            <person name="Liu X."/>
            <person name="Vinar T."/>
            <person name="Wang Y."/>
            <person name="Lam T.W."/>
            <person name="Yiu S.M."/>
            <person name="Liu S."/>
            <person name="Zhang H."/>
            <person name="Li D."/>
            <person name="Huang Y."/>
            <person name="Wang X."/>
            <person name="Yang G."/>
            <person name="Jiang Z."/>
            <person name="Wang J."/>
            <person name="Qin N."/>
            <person name="Li L."/>
            <person name="Li J."/>
            <person name="Bolund L."/>
            <person name="Kristiansen K."/>
            <person name="Wong G.K."/>
            <person name="Olson M."/>
            <person name="Zhang X."/>
            <person name="Li S."/>
            <person name="Yang H."/>
            <person name="Wang J."/>
            <person name="Wang J."/>
        </authorList>
    </citation>
    <scope>NUCLEOTIDE SEQUENCE [LARGE SCALE GENOMIC DNA]</scope>
</reference>
<dbReference type="GO" id="GO:0022627">
    <property type="term" value="C:cytosolic small ribosomal subunit"/>
    <property type="evidence" value="ECO:0007669"/>
    <property type="project" value="TreeGrafter"/>
</dbReference>
<keyword evidence="3 5" id="KW-0687">Ribonucleoprotein</keyword>
<dbReference type="Gene3D" id="3.30.860.10">
    <property type="entry name" value="30s Ribosomal Protein S19, Chain A"/>
    <property type="match status" value="1"/>
</dbReference>
<dbReference type="PANTHER" id="PTHR11880:SF2">
    <property type="entry name" value="SMALL RIBOSOMAL SUBUNIT PROTEIN US19"/>
    <property type="match status" value="1"/>
</dbReference>
<keyword evidence="7" id="KW-1185">Reference proteome</keyword>
<dbReference type="Pfam" id="PF00203">
    <property type="entry name" value="Ribosomal_S19"/>
    <property type="match status" value="1"/>
</dbReference>
<reference evidence="6" key="3">
    <citation type="submission" date="2025-09" db="UniProtKB">
        <authorList>
            <consortium name="Ensembl"/>
        </authorList>
    </citation>
    <scope>IDENTIFICATION</scope>
</reference>
<protein>
    <recommendedName>
        <fullName evidence="4">40S ribosomal protein S15</fullName>
    </recommendedName>
</protein>
<proteinExistence type="inferred from homology"/>
<dbReference type="GO" id="GO:0006412">
    <property type="term" value="P:translation"/>
    <property type="evidence" value="ECO:0007669"/>
    <property type="project" value="InterPro"/>
</dbReference>
<dbReference type="GO" id="GO:0000028">
    <property type="term" value="P:ribosomal small subunit assembly"/>
    <property type="evidence" value="ECO:0007669"/>
    <property type="project" value="TreeGrafter"/>
</dbReference>
<evidence type="ECO:0000256" key="3">
    <source>
        <dbReference type="ARBA" id="ARBA00023274"/>
    </source>
</evidence>
<reference evidence="6" key="2">
    <citation type="submission" date="2025-08" db="UniProtKB">
        <authorList>
            <consortium name="Ensembl"/>
        </authorList>
    </citation>
    <scope>IDENTIFICATION</scope>
</reference>
<dbReference type="SUPFAM" id="SSF54570">
    <property type="entry name" value="Ribosomal protein S19"/>
    <property type="match status" value="1"/>
</dbReference>
<evidence type="ECO:0000256" key="1">
    <source>
        <dbReference type="ARBA" id="ARBA00007345"/>
    </source>
</evidence>
<comment type="similarity">
    <text evidence="1 5">Belongs to the universal ribosomal protein uS19 family.</text>
</comment>
<organism evidence="6 7">
    <name type="scientific">Ailuropoda melanoleuca</name>
    <name type="common">Giant panda</name>
    <dbReference type="NCBI Taxonomy" id="9646"/>
    <lineage>
        <taxon>Eukaryota</taxon>
        <taxon>Metazoa</taxon>
        <taxon>Chordata</taxon>
        <taxon>Craniata</taxon>
        <taxon>Vertebrata</taxon>
        <taxon>Euteleostomi</taxon>
        <taxon>Mammalia</taxon>
        <taxon>Eutheria</taxon>
        <taxon>Laurasiatheria</taxon>
        <taxon>Carnivora</taxon>
        <taxon>Caniformia</taxon>
        <taxon>Ursidae</taxon>
        <taxon>Ailuropoda</taxon>
    </lineage>
</organism>
<name>A0A7N5JI01_AILME</name>
<evidence type="ECO:0000313" key="6">
    <source>
        <dbReference type="Ensembl" id="ENSAMEP00000025671.1"/>
    </source>
</evidence>
<dbReference type="PANTHER" id="PTHR11880">
    <property type="entry name" value="RIBOSOMAL PROTEIN S19P FAMILY MEMBER"/>
    <property type="match status" value="1"/>
</dbReference>